<evidence type="ECO:0000256" key="5">
    <source>
        <dbReference type="SAM" id="SignalP"/>
    </source>
</evidence>
<evidence type="ECO:0000313" key="7">
    <source>
        <dbReference type="EMBL" id="MBN3314843.1"/>
    </source>
</evidence>
<dbReference type="GO" id="GO:0035804">
    <property type="term" value="F:structural constituent of egg coat"/>
    <property type="evidence" value="ECO:0007669"/>
    <property type="project" value="TreeGrafter"/>
</dbReference>
<comment type="caution">
    <text evidence="3">Lacks conserved residue(s) required for the propagation of feature annotation.</text>
</comment>
<dbReference type="Pfam" id="PF00088">
    <property type="entry name" value="Trefoil"/>
    <property type="match status" value="1"/>
</dbReference>
<feature type="region of interest" description="Disordered" evidence="4">
    <location>
        <begin position="186"/>
        <end position="209"/>
    </location>
</feature>
<dbReference type="Pfam" id="PF23344">
    <property type="entry name" value="ZP-N"/>
    <property type="match status" value="1"/>
</dbReference>
<proteinExistence type="predicted"/>
<dbReference type="PANTHER" id="PTHR23343">
    <property type="entry name" value="ZONA PELLUCIDA SPERM-BINDING PROTEIN"/>
    <property type="match status" value="1"/>
</dbReference>
<keyword evidence="5" id="KW-0732">Signal</keyword>
<protein>
    <submittedName>
        <fullName evidence="7">ZP4 protein</fullName>
    </submittedName>
</protein>
<feature type="disulfide bond" evidence="3">
    <location>
        <begin position="430"/>
        <end position="456"/>
    </location>
</feature>
<evidence type="ECO:0000256" key="2">
    <source>
        <dbReference type="ARBA" id="ARBA00023180"/>
    </source>
</evidence>
<dbReference type="GO" id="GO:0035805">
    <property type="term" value="C:egg coat"/>
    <property type="evidence" value="ECO:0007669"/>
    <property type="project" value="TreeGrafter"/>
</dbReference>
<dbReference type="InterPro" id="IPR000519">
    <property type="entry name" value="P_trefoil_dom"/>
</dbReference>
<keyword evidence="1 3" id="KW-1015">Disulfide bond</keyword>
<dbReference type="InterPro" id="IPR044913">
    <property type="entry name" value="P_trefoil_dom_sf"/>
</dbReference>
<feature type="signal peptide" evidence="5">
    <location>
        <begin position="1"/>
        <end position="18"/>
    </location>
</feature>
<dbReference type="GO" id="GO:0060468">
    <property type="term" value="P:prevention of polyspermy"/>
    <property type="evidence" value="ECO:0007669"/>
    <property type="project" value="TreeGrafter"/>
</dbReference>
<evidence type="ECO:0000256" key="1">
    <source>
        <dbReference type="ARBA" id="ARBA00023157"/>
    </source>
</evidence>
<dbReference type="AlphaFoldDB" id="A0A8J7T8R9"/>
<organism evidence="7 8">
    <name type="scientific">Atractosteus spatula</name>
    <name type="common">Alligator gar</name>
    <name type="synonym">Lepisosteus spatula</name>
    <dbReference type="NCBI Taxonomy" id="7917"/>
    <lineage>
        <taxon>Eukaryota</taxon>
        <taxon>Metazoa</taxon>
        <taxon>Chordata</taxon>
        <taxon>Craniata</taxon>
        <taxon>Vertebrata</taxon>
        <taxon>Euteleostomi</taxon>
        <taxon>Actinopterygii</taxon>
        <taxon>Neopterygii</taxon>
        <taxon>Holostei</taxon>
        <taxon>Semionotiformes</taxon>
        <taxon>Lepisosteidae</taxon>
        <taxon>Atractosteus</taxon>
    </lineage>
</organism>
<dbReference type="CDD" id="cd00111">
    <property type="entry name" value="Trefoil"/>
    <property type="match status" value="1"/>
</dbReference>
<evidence type="ECO:0000259" key="6">
    <source>
        <dbReference type="PROSITE" id="PS51448"/>
    </source>
</evidence>
<dbReference type="Proteomes" id="UP000736164">
    <property type="component" value="Unassembled WGS sequence"/>
</dbReference>
<evidence type="ECO:0000313" key="8">
    <source>
        <dbReference type="Proteomes" id="UP000736164"/>
    </source>
</evidence>
<feature type="non-terminal residue" evidence="7">
    <location>
        <position position="1"/>
    </location>
</feature>
<dbReference type="GO" id="GO:0032190">
    <property type="term" value="F:acrosin binding"/>
    <property type="evidence" value="ECO:0007669"/>
    <property type="project" value="TreeGrafter"/>
</dbReference>
<dbReference type="SMART" id="SM00018">
    <property type="entry name" value="PD"/>
    <property type="match status" value="1"/>
</dbReference>
<dbReference type="Gene3D" id="4.10.110.10">
    <property type="entry name" value="Spasmolytic Protein, domain 1"/>
    <property type="match status" value="1"/>
</dbReference>
<evidence type="ECO:0000256" key="4">
    <source>
        <dbReference type="SAM" id="MobiDB-lite"/>
    </source>
</evidence>
<dbReference type="GO" id="GO:0007339">
    <property type="term" value="P:binding of sperm to zona pellucida"/>
    <property type="evidence" value="ECO:0007669"/>
    <property type="project" value="TreeGrafter"/>
</dbReference>
<dbReference type="InterPro" id="IPR051148">
    <property type="entry name" value="Zona_Pellucida_Domain_gp"/>
</dbReference>
<name>A0A8J7T8R9_ATRSP</name>
<dbReference type="SUPFAM" id="SSF57492">
    <property type="entry name" value="Trefoil"/>
    <property type="match status" value="1"/>
</dbReference>
<keyword evidence="8" id="KW-1185">Reference proteome</keyword>
<dbReference type="EMBL" id="JAAWVO010018065">
    <property type="protein sequence ID" value="MBN3314843.1"/>
    <property type="molecule type" value="Genomic_DNA"/>
</dbReference>
<dbReference type="Gene3D" id="2.60.40.3210">
    <property type="entry name" value="Zona pellucida, ZP-N domain"/>
    <property type="match status" value="1"/>
</dbReference>
<evidence type="ECO:0000256" key="3">
    <source>
        <dbReference type="PROSITE-ProRule" id="PRU00779"/>
    </source>
</evidence>
<feature type="disulfide bond" evidence="3">
    <location>
        <begin position="440"/>
        <end position="455"/>
    </location>
</feature>
<sequence length="624" mass="67091">MVLLLVLLASLCAELAAAQLQDGDALFQPEEDLGSVLAQGSPLFQERGPYWSDPPNEGSDEGAEVVWLSPAGDVVAQPGVELDAAVGSPGPEGLWELADDAGLYSESVSTPAPGSGLRGWEKESVAPPVAGDALLESVPGAEGEEGPLRSCVALGAGEVKTWGDELGEAAPHCLCPSFAAGWPGSSEVSEPRVSSELDGEPLPRSCPESQPAVTCGRRSLTVRFAWENFSSVYLLQARMTPLSLDYLPEHCGHRVWTTKAWLTLVASYRGCYVQTWRKQHRWFHAVMVKYYDVVRRTQVTSTVTCSVAGRRPRPRPTVSPSVSCGEECLTATLPAGPLEEIRVRGEWQRWEKGGGPSGGLVSVLEAGQSCGYSVLRGHRGNTLTVPYTACHVSVQNARYTLTVVYIASEGETGSVRASCPVLHPGPREGCRITRSQQVSCGPEPLSPAQCLARGCCVDPDTSSCYYPLEECTADKHFVFAVYRTSSVPPVDPASLVVAGNQSCAPVICTPDFAIFKIPVTGCGTHAFVVGETTIYLAEVEVLARRSSLNYGVITRDSPFRFSICGIKSCWDIQMETLQCWHCASPASYSLVYFMCSTEVCLPSERPCMEGCFDGRSEYDHLPGS</sequence>
<feature type="domain" description="P-type" evidence="6">
    <location>
        <begin position="428"/>
        <end position="468"/>
    </location>
</feature>
<gene>
    <name evidence="7" type="primary">Zp4_8</name>
    <name evidence="7" type="ORF">GTO95_0008504</name>
</gene>
<feature type="chain" id="PRO_5035163251" evidence="5">
    <location>
        <begin position="19"/>
        <end position="624"/>
    </location>
</feature>
<reference evidence="7" key="1">
    <citation type="journal article" date="2021" name="Cell">
        <title>Tracing the genetic footprints of vertebrate landing in non-teleost ray-finned fishes.</title>
        <authorList>
            <person name="Bi X."/>
            <person name="Wang K."/>
            <person name="Yang L."/>
            <person name="Pan H."/>
            <person name="Jiang H."/>
            <person name="Wei Q."/>
            <person name="Fang M."/>
            <person name="Yu H."/>
            <person name="Zhu C."/>
            <person name="Cai Y."/>
            <person name="He Y."/>
            <person name="Gan X."/>
            <person name="Zeng H."/>
            <person name="Yu D."/>
            <person name="Zhu Y."/>
            <person name="Jiang H."/>
            <person name="Qiu Q."/>
            <person name="Yang H."/>
            <person name="Zhang Y.E."/>
            <person name="Wang W."/>
            <person name="Zhu M."/>
            <person name="He S."/>
            <person name="Zhang G."/>
        </authorList>
    </citation>
    <scope>NUCLEOTIDE SEQUENCE</scope>
    <source>
        <strain evidence="7">Allg_001</strain>
    </source>
</reference>
<dbReference type="PANTHER" id="PTHR23343:SF117">
    <property type="entry name" value="ZONA PELLUCIDA SPERM-BINDING PROTEIN 4-LIKE ISOFORM X1"/>
    <property type="match status" value="1"/>
</dbReference>
<dbReference type="InterPro" id="IPR055356">
    <property type="entry name" value="ZP-N"/>
</dbReference>
<dbReference type="PROSITE" id="PS51448">
    <property type="entry name" value="P_TREFOIL_2"/>
    <property type="match status" value="1"/>
</dbReference>
<keyword evidence="2" id="KW-0325">Glycoprotein</keyword>
<accession>A0A8J7T8R9</accession>
<feature type="non-terminal residue" evidence="7">
    <location>
        <position position="624"/>
    </location>
</feature>
<comment type="caution">
    <text evidence="7">The sequence shown here is derived from an EMBL/GenBank/DDBJ whole genome shotgun (WGS) entry which is preliminary data.</text>
</comment>